<proteinExistence type="predicted"/>
<evidence type="ECO:0000313" key="3">
    <source>
        <dbReference type="EMBL" id="VDM49231.1"/>
    </source>
</evidence>
<protein>
    <submittedName>
        <fullName evidence="5">Transmembrane protein</fullName>
    </submittedName>
</protein>
<keyword evidence="4" id="KW-1185">Reference proteome</keyword>
<feature type="transmembrane region" description="Helical" evidence="2">
    <location>
        <begin position="99"/>
        <end position="118"/>
    </location>
</feature>
<keyword evidence="2" id="KW-0472">Membrane</keyword>
<evidence type="ECO:0000256" key="2">
    <source>
        <dbReference type="SAM" id="Phobius"/>
    </source>
</evidence>
<feature type="compositionally biased region" description="Polar residues" evidence="1">
    <location>
        <begin position="8"/>
        <end position="28"/>
    </location>
</feature>
<evidence type="ECO:0000256" key="1">
    <source>
        <dbReference type="SAM" id="MobiDB-lite"/>
    </source>
</evidence>
<evidence type="ECO:0000313" key="4">
    <source>
        <dbReference type="Proteomes" id="UP000050794"/>
    </source>
</evidence>
<sequence length="221" mass="25512">MRGRYGSVESSSSQNECLHPSPSGSNSPRGAVETMVVTPEAQGIWAKFNPHRQFDLLKTVFVILCIFDTIHWAYMLRDDDEKSPNAWKFYLRINEYDQYYLVLRMFADIFVCILGLGVSMWTRKISLSIPCMLVQSMLICARGLTWIFRRSLPHDRRLEDIIFIAFEFILPFVWVVLSIGVMSTIRSISKYDRIHGTTQPPVIVLTVKNENDESVQIEINP</sequence>
<dbReference type="EMBL" id="UYWY01024929">
    <property type="protein sequence ID" value="VDM49231.1"/>
    <property type="molecule type" value="Genomic_DNA"/>
</dbReference>
<keyword evidence="2" id="KW-0812">Transmembrane</keyword>
<reference evidence="5" key="1">
    <citation type="submission" date="2016-06" db="UniProtKB">
        <authorList>
            <consortium name="WormBaseParasite"/>
        </authorList>
    </citation>
    <scope>IDENTIFICATION</scope>
</reference>
<name>A0A183VAZ0_TOXCA</name>
<dbReference type="Proteomes" id="UP000050794">
    <property type="component" value="Unassembled WGS sequence"/>
</dbReference>
<evidence type="ECO:0000313" key="5">
    <source>
        <dbReference type="WBParaSite" id="TCNE_0001791101-mRNA-1"/>
    </source>
</evidence>
<accession>A0A183VAZ0</accession>
<reference evidence="3 4" key="2">
    <citation type="submission" date="2018-11" db="EMBL/GenBank/DDBJ databases">
        <authorList>
            <consortium name="Pathogen Informatics"/>
        </authorList>
    </citation>
    <scope>NUCLEOTIDE SEQUENCE [LARGE SCALE GENOMIC DNA]</scope>
</reference>
<feature type="transmembrane region" description="Helical" evidence="2">
    <location>
        <begin position="125"/>
        <end position="149"/>
    </location>
</feature>
<dbReference type="AlphaFoldDB" id="A0A183VAZ0"/>
<organism evidence="4 5">
    <name type="scientific">Toxocara canis</name>
    <name type="common">Canine roundworm</name>
    <dbReference type="NCBI Taxonomy" id="6265"/>
    <lineage>
        <taxon>Eukaryota</taxon>
        <taxon>Metazoa</taxon>
        <taxon>Ecdysozoa</taxon>
        <taxon>Nematoda</taxon>
        <taxon>Chromadorea</taxon>
        <taxon>Rhabditida</taxon>
        <taxon>Spirurina</taxon>
        <taxon>Ascaridomorpha</taxon>
        <taxon>Ascaridoidea</taxon>
        <taxon>Toxocaridae</taxon>
        <taxon>Toxocara</taxon>
    </lineage>
</organism>
<gene>
    <name evidence="3" type="ORF">TCNE_LOCUS17910</name>
</gene>
<feature type="transmembrane region" description="Helical" evidence="2">
    <location>
        <begin position="56"/>
        <end position="74"/>
    </location>
</feature>
<keyword evidence="2" id="KW-1133">Transmembrane helix</keyword>
<dbReference type="WBParaSite" id="TCNE_0001791101-mRNA-1">
    <property type="protein sequence ID" value="TCNE_0001791101-mRNA-1"/>
    <property type="gene ID" value="TCNE_0001791101"/>
</dbReference>
<feature type="region of interest" description="Disordered" evidence="1">
    <location>
        <begin position="1"/>
        <end position="31"/>
    </location>
</feature>
<feature type="transmembrane region" description="Helical" evidence="2">
    <location>
        <begin position="161"/>
        <end position="185"/>
    </location>
</feature>